<proteinExistence type="predicted"/>
<dbReference type="GO" id="GO:0051301">
    <property type="term" value="P:cell division"/>
    <property type="evidence" value="ECO:0007669"/>
    <property type="project" value="UniProtKB-KW"/>
</dbReference>
<dbReference type="Gene3D" id="3.30.160.880">
    <property type="entry name" value="Cell division protein ZapA protomer, N-terminal domain"/>
    <property type="match status" value="1"/>
</dbReference>
<dbReference type="Pfam" id="PF05164">
    <property type="entry name" value="ZapA"/>
    <property type="match status" value="1"/>
</dbReference>
<keyword evidence="2" id="KW-0132">Cell division</keyword>
<evidence type="ECO:0000256" key="1">
    <source>
        <dbReference type="SAM" id="MobiDB-lite"/>
    </source>
</evidence>
<dbReference type="KEGG" id="acoa:RB602_08505"/>
<evidence type="ECO:0000313" key="3">
    <source>
        <dbReference type="Proteomes" id="UP001302429"/>
    </source>
</evidence>
<gene>
    <name evidence="2" type="ORF">RB602_08505</name>
</gene>
<dbReference type="AlphaFoldDB" id="A0AA97F403"/>
<dbReference type="InterPro" id="IPR036192">
    <property type="entry name" value="Cell_div_ZapA-like_sf"/>
</dbReference>
<dbReference type="Proteomes" id="UP001302429">
    <property type="component" value="Chromosome"/>
</dbReference>
<accession>A0AA97F403</accession>
<feature type="region of interest" description="Disordered" evidence="1">
    <location>
        <begin position="65"/>
        <end position="91"/>
    </location>
</feature>
<name>A0AA97F403_9SPHN</name>
<keyword evidence="3" id="KW-1185">Reference proteome</keyword>
<keyword evidence="2" id="KW-0131">Cell cycle</keyword>
<dbReference type="RefSeq" id="WP_317080132.1">
    <property type="nucleotide sequence ID" value="NZ_CP136594.1"/>
</dbReference>
<organism evidence="2 3">
    <name type="scientific">Alterisphingorhabdus coralli</name>
    <dbReference type="NCBI Taxonomy" id="3071408"/>
    <lineage>
        <taxon>Bacteria</taxon>
        <taxon>Pseudomonadati</taxon>
        <taxon>Pseudomonadota</taxon>
        <taxon>Alphaproteobacteria</taxon>
        <taxon>Sphingomonadales</taxon>
        <taxon>Sphingomonadaceae</taxon>
        <taxon>Alterisphingorhabdus (ex Yan et al. 2024)</taxon>
    </lineage>
</organism>
<reference evidence="2 3" key="1">
    <citation type="submission" date="2023-10" db="EMBL/GenBank/DDBJ databases">
        <title>Complete genome sequence of a Sphingomonadaceae bacterium.</title>
        <authorList>
            <person name="Yan C."/>
        </authorList>
    </citation>
    <scope>NUCLEOTIDE SEQUENCE [LARGE SCALE GENOMIC DNA]</scope>
    <source>
        <strain evidence="2 3">SCSIO 66989</strain>
    </source>
</reference>
<evidence type="ECO:0000313" key="2">
    <source>
        <dbReference type="EMBL" id="WOE73904.1"/>
    </source>
</evidence>
<dbReference type="InterPro" id="IPR007838">
    <property type="entry name" value="Cell_div_ZapA-like"/>
</dbReference>
<dbReference type="SUPFAM" id="SSF102829">
    <property type="entry name" value="Cell division protein ZapA-like"/>
    <property type="match status" value="1"/>
</dbReference>
<protein>
    <submittedName>
        <fullName evidence="2">Cell division protein ZapA</fullName>
    </submittedName>
</protein>
<dbReference type="InterPro" id="IPR042233">
    <property type="entry name" value="Cell_div_ZapA_N"/>
</dbReference>
<sequence length="113" mass="11853">MANLTLEIGGHSYPVTCPDGEEDNVLSLAAMVDEQVRRASSGGTGMTEVRGLLYAALFLADSVKEQQAQNGAAPAPDKSDADSLPEGAIQGLERLAERVETLADTLEKPEPNA</sequence>
<dbReference type="EMBL" id="CP136594">
    <property type="protein sequence ID" value="WOE73904.1"/>
    <property type="molecule type" value="Genomic_DNA"/>
</dbReference>